<evidence type="ECO:0000256" key="3">
    <source>
        <dbReference type="ARBA" id="ARBA00013253"/>
    </source>
</evidence>
<evidence type="ECO:0000313" key="15">
    <source>
        <dbReference type="Proteomes" id="UP000620139"/>
    </source>
</evidence>
<dbReference type="GO" id="GO:0003848">
    <property type="term" value="F:2-amino-4-hydroxy-6-hydroxymethyldihydropteridine diphosphokinase activity"/>
    <property type="evidence" value="ECO:0007669"/>
    <property type="project" value="UniProtKB-EC"/>
</dbReference>
<sequence length="163" mass="17714">MKPECAYIALGANLGDARAALSWAWAQLQRLGPARASSLYRTAPIDAQGPDFLNAVVELHIDWAPQTLLTHLLHLEAEQGRERPFRHAPRTLDLDLLAVGQQTVVTPSLQLPHPRLHLRAFVLQPLLELAPALTLPGIGRVAAYSADVAEQAIECLGPFTAPD</sequence>
<keyword evidence="9" id="KW-0289">Folate biosynthesis</keyword>
<comment type="pathway">
    <text evidence="1">Cofactor biosynthesis; tetrahydrofolate biosynthesis; 2-amino-4-hydroxy-6-hydroxymethyl-7,8-dihydropteridine diphosphate from 7,8-dihydroneopterin triphosphate: step 4/4.</text>
</comment>
<dbReference type="AlphaFoldDB" id="A0A931IXI4"/>
<evidence type="ECO:0000256" key="11">
    <source>
        <dbReference type="ARBA" id="ARBA00029766"/>
    </source>
</evidence>
<dbReference type="CDD" id="cd00483">
    <property type="entry name" value="HPPK"/>
    <property type="match status" value="1"/>
</dbReference>
<proteinExistence type="inferred from homology"/>
<dbReference type="GO" id="GO:0016301">
    <property type="term" value="F:kinase activity"/>
    <property type="evidence" value="ECO:0007669"/>
    <property type="project" value="UniProtKB-KW"/>
</dbReference>
<evidence type="ECO:0000256" key="8">
    <source>
        <dbReference type="ARBA" id="ARBA00022840"/>
    </source>
</evidence>
<evidence type="ECO:0000256" key="10">
    <source>
        <dbReference type="ARBA" id="ARBA00029409"/>
    </source>
</evidence>
<reference evidence="14" key="1">
    <citation type="submission" date="2020-12" db="EMBL/GenBank/DDBJ databases">
        <title>The genome sequence of Inhella sp. 4Y17.</title>
        <authorList>
            <person name="Liu Y."/>
        </authorList>
    </citation>
    <scope>NUCLEOTIDE SEQUENCE</scope>
    <source>
        <strain evidence="14">4Y10</strain>
    </source>
</reference>
<dbReference type="Proteomes" id="UP000620139">
    <property type="component" value="Unassembled WGS sequence"/>
</dbReference>
<comment type="function">
    <text evidence="10">Catalyzes the transfer of pyrophosphate from adenosine triphosphate (ATP) to 6-hydroxymethyl-7,8-dihydropterin, an enzymatic step in folate biosynthesis pathway.</text>
</comment>
<gene>
    <name evidence="14" type="primary">folK</name>
    <name evidence="14" type="ORF">I7X43_08230</name>
</gene>
<dbReference type="Pfam" id="PF01288">
    <property type="entry name" value="HPPK"/>
    <property type="match status" value="1"/>
</dbReference>
<dbReference type="PANTHER" id="PTHR43071:SF1">
    <property type="entry name" value="2-AMINO-4-HYDROXY-6-HYDROXYMETHYLDIHYDROPTERIDINE PYROPHOSPHOKINASE"/>
    <property type="match status" value="1"/>
</dbReference>
<protein>
    <recommendedName>
        <fullName evidence="4">2-amino-4-hydroxy-6-hydroxymethyldihydropteridine pyrophosphokinase</fullName>
        <ecNumber evidence="3">2.7.6.3</ecNumber>
    </recommendedName>
    <alternativeName>
        <fullName evidence="11">6-hydroxymethyl-7,8-dihydropterin pyrophosphokinase</fullName>
    </alternativeName>
    <alternativeName>
        <fullName evidence="12">7,8-dihydro-6-hydroxymethylpterin-pyrophosphokinase</fullName>
    </alternativeName>
</protein>
<evidence type="ECO:0000313" key="14">
    <source>
        <dbReference type="EMBL" id="MBH9552840.1"/>
    </source>
</evidence>
<accession>A0A931IXI4</accession>
<keyword evidence="7" id="KW-0418">Kinase</keyword>
<keyword evidence="8" id="KW-0067">ATP-binding</keyword>
<dbReference type="NCBIfam" id="TIGR01498">
    <property type="entry name" value="folK"/>
    <property type="match status" value="1"/>
</dbReference>
<dbReference type="GO" id="GO:0005524">
    <property type="term" value="F:ATP binding"/>
    <property type="evidence" value="ECO:0007669"/>
    <property type="project" value="UniProtKB-KW"/>
</dbReference>
<dbReference type="PROSITE" id="PS00794">
    <property type="entry name" value="HPPK"/>
    <property type="match status" value="1"/>
</dbReference>
<dbReference type="SUPFAM" id="SSF55083">
    <property type="entry name" value="6-hydroxymethyl-7,8-dihydropterin pyrophosphokinase, HPPK"/>
    <property type="match status" value="1"/>
</dbReference>
<comment type="caution">
    <text evidence="14">The sequence shown here is derived from an EMBL/GenBank/DDBJ whole genome shotgun (WGS) entry which is preliminary data.</text>
</comment>
<feature type="domain" description="7,8-dihydro-6-hydroxymethylpterin-pyrophosphokinase" evidence="13">
    <location>
        <begin position="86"/>
        <end position="97"/>
    </location>
</feature>
<evidence type="ECO:0000259" key="13">
    <source>
        <dbReference type="PROSITE" id="PS00794"/>
    </source>
</evidence>
<dbReference type="InterPro" id="IPR000550">
    <property type="entry name" value="Hppk"/>
</dbReference>
<dbReference type="GO" id="GO:0046656">
    <property type="term" value="P:folic acid biosynthetic process"/>
    <property type="evidence" value="ECO:0007669"/>
    <property type="project" value="UniProtKB-KW"/>
</dbReference>
<dbReference type="RefSeq" id="WP_198100459.1">
    <property type="nucleotide sequence ID" value="NZ_JAEDAL010000003.1"/>
</dbReference>
<evidence type="ECO:0000256" key="1">
    <source>
        <dbReference type="ARBA" id="ARBA00005051"/>
    </source>
</evidence>
<comment type="similarity">
    <text evidence="2">Belongs to the HPPK family.</text>
</comment>
<dbReference type="Gene3D" id="3.30.70.560">
    <property type="entry name" value="7,8-Dihydro-6-hydroxymethylpterin-pyrophosphokinase HPPK"/>
    <property type="match status" value="1"/>
</dbReference>
<evidence type="ECO:0000256" key="12">
    <source>
        <dbReference type="ARBA" id="ARBA00033413"/>
    </source>
</evidence>
<keyword evidence="5 14" id="KW-0808">Transferase</keyword>
<evidence type="ECO:0000256" key="5">
    <source>
        <dbReference type="ARBA" id="ARBA00022679"/>
    </source>
</evidence>
<keyword evidence="6" id="KW-0547">Nucleotide-binding</keyword>
<name>A0A931IXI4_9BURK</name>
<keyword evidence="15" id="KW-1185">Reference proteome</keyword>
<evidence type="ECO:0000256" key="2">
    <source>
        <dbReference type="ARBA" id="ARBA00005810"/>
    </source>
</evidence>
<dbReference type="EC" id="2.7.6.3" evidence="3"/>
<evidence type="ECO:0000256" key="7">
    <source>
        <dbReference type="ARBA" id="ARBA00022777"/>
    </source>
</evidence>
<evidence type="ECO:0000256" key="4">
    <source>
        <dbReference type="ARBA" id="ARBA00016218"/>
    </source>
</evidence>
<dbReference type="InterPro" id="IPR035907">
    <property type="entry name" value="Hppk_sf"/>
</dbReference>
<evidence type="ECO:0000256" key="6">
    <source>
        <dbReference type="ARBA" id="ARBA00022741"/>
    </source>
</evidence>
<evidence type="ECO:0000256" key="9">
    <source>
        <dbReference type="ARBA" id="ARBA00022909"/>
    </source>
</evidence>
<organism evidence="14 15">
    <name type="scientific">Inhella gelatinilytica</name>
    <dbReference type="NCBI Taxonomy" id="2795030"/>
    <lineage>
        <taxon>Bacteria</taxon>
        <taxon>Pseudomonadati</taxon>
        <taxon>Pseudomonadota</taxon>
        <taxon>Betaproteobacteria</taxon>
        <taxon>Burkholderiales</taxon>
        <taxon>Sphaerotilaceae</taxon>
        <taxon>Inhella</taxon>
    </lineage>
</organism>
<dbReference type="EMBL" id="JAEDAL010000003">
    <property type="protein sequence ID" value="MBH9552840.1"/>
    <property type="molecule type" value="Genomic_DNA"/>
</dbReference>
<dbReference type="PANTHER" id="PTHR43071">
    <property type="entry name" value="2-AMINO-4-HYDROXY-6-HYDROXYMETHYLDIHYDROPTERIDINE PYROPHOSPHOKINASE"/>
    <property type="match status" value="1"/>
</dbReference>